<name>A0ACC2GEI8_DALPE</name>
<sequence>MDSTVFTVLLVSGVLGVIVVVGDPPPPPYSPGVGKHVYIVNSGRNWFDAQAYCRQYYTDLSSVGSAWEEAQLQSAASSQSTYYAWIGLYRDGNSPTQWSWSGGGPVTYLGWQQNQPSNYYREYAVAIRMDGWHDYNPYNTHNFFCVRLIPVAESKTWEEAMEYCKEHYTNLASLLSATEVRQAQTQSTQSHTTTPYRWTGLVYLSDTWLWVNGDPMKYSGWPAGGGQLCPAWNFRCGAIGPNGYWDNRDCQESLNFICY</sequence>
<reference evidence="1" key="1">
    <citation type="submission" date="2021-05" db="EMBL/GenBank/DDBJ databases">
        <authorList>
            <person name="Pan Q."/>
            <person name="Jouanno E."/>
            <person name="Zahm M."/>
            <person name="Klopp C."/>
            <person name="Cabau C."/>
            <person name="Louis A."/>
            <person name="Berthelot C."/>
            <person name="Parey E."/>
            <person name="Roest Crollius H."/>
            <person name="Montfort J."/>
            <person name="Robinson-Rechavi M."/>
            <person name="Bouchez O."/>
            <person name="Lampietro C."/>
            <person name="Lopez Roques C."/>
            <person name="Donnadieu C."/>
            <person name="Postlethwait J."/>
            <person name="Bobe J."/>
            <person name="Dillon D."/>
            <person name="Chandos A."/>
            <person name="von Hippel F."/>
            <person name="Guiguen Y."/>
        </authorList>
    </citation>
    <scope>NUCLEOTIDE SEQUENCE</scope>
    <source>
        <strain evidence="1">YG-Jan2019</strain>
    </source>
</reference>
<accession>A0ACC2GEI8</accession>
<evidence type="ECO:0000313" key="1">
    <source>
        <dbReference type="EMBL" id="KAJ8002074.1"/>
    </source>
</evidence>
<protein>
    <submittedName>
        <fullName evidence="1">Uncharacterized protein</fullName>
    </submittedName>
</protein>
<keyword evidence="2" id="KW-1185">Reference proteome</keyword>
<organism evidence="1 2">
    <name type="scientific">Dallia pectoralis</name>
    <name type="common">Alaska blackfish</name>
    <dbReference type="NCBI Taxonomy" id="75939"/>
    <lineage>
        <taxon>Eukaryota</taxon>
        <taxon>Metazoa</taxon>
        <taxon>Chordata</taxon>
        <taxon>Craniata</taxon>
        <taxon>Vertebrata</taxon>
        <taxon>Euteleostomi</taxon>
        <taxon>Actinopterygii</taxon>
        <taxon>Neopterygii</taxon>
        <taxon>Teleostei</taxon>
        <taxon>Protacanthopterygii</taxon>
        <taxon>Esociformes</taxon>
        <taxon>Umbridae</taxon>
        <taxon>Dallia</taxon>
    </lineage>
</organism>
<dbReference type="EMBL" id="CM055741">
    <property type="protein sequence ID" value="KAJ8002074.1"/>
    <property type="molecule type" value="Genomic_DNA"/>
</dbReference>
<evidence type="ECO:0000313" key="2">
    <source>
        <dbReference type="Proteomes" id="UP001157502"/>
    </source>
</evidence>
<comment type="caution">
    <text evidence="1">The sequence shown here is derived from an EMBL/GenBank/DDBJ whole genome shotgun (WGS) entry which is preliminary data.</text>
</comment>
<gene>
    <name evidence="1" type="ORF">DPEC_G00176020</name>
</gene>
<dbReference type="Proteomes" id="UP001157502">
    <property type="component" value="Chromosome 14"/>
</dbReference>
<proteinExistence type="predicted"/>